<keyword evidence="3" id="KW-0862">Zinc</keyword>
<evidence type="ECO:0000313" key="6">
    <source>
        <dbReference type="EMBL" id="PRQ76809.1"/>
    </source>
</evidence>
<proteinExistence type="predicted"/>
<dbReference type="Proteomes" id="UP000199069">
    <property type="component" value="Unassembled WGS sequence"/>
</dbReference>
<dbReference type="SUPFAM" id="SSF144232">
    <property type="entry name" value="HIT/MYND zinc finger-like"/>
    <property type="match status" value="1"/>
</dbReference>
<sequence length="278" mass="30553">MSTQEPSKCCVCGEATTKRCQACAKSGIDLFFCSPEHQKLVWKYHKQVCGPNAHPFRYPPLSPEEVKLFRSNAHEFIDLSKYKDDPAIAVLPEKVMTAETYVEALSFGKKGDFQHLLQRLQKPGSVKDLTYTMGMAAARGALSSVNAFRRSGAINFTDGTVWSHISAICAEASARAQSIEARTSSYKFGKKLPHALCVLFALLAARQEQSCDAVPPAWIYQALETVAECYADIQPFPSESQAVAALGSLADLIMPMQQLRLVGVKDRQTGKISVKCVR</sequence>
<dbReference type="Proteomes" id="UP000239560">
    <property type="component" value="Unassembled WGS sequence"/>
</dbReference>
<evidence type="ECO:0000256" key="1">
    <source>
        <dbReference type="ARBA" id="ARBA00022723"/>
    </source>
</evidence>
<keyword evidence="7" id="KW-1185">Reference proteome</keyword>
<dbReference type="EMBL" id="LCTV02000002">
    <property type="protein sequence ID" value="PRQ76809.1"/>
    <property type="molecule type" value="Genomic_DNA"/>
</dbReference>
<evidence type="ECO:0000259" key="4">
    <source>
        <dbReference type="Pfam" id="PF01753"/>
    </source>
</evidence>
<feature type="domain" description="MYND-type" evidence="4">
    <location>
        <begin position="9"/>
        <end position="49"/>
    </location>
</feature>
<dbReference type="InterPro" id="IPR002893">
    <property type="entry name" value="Znf_MYND"/>
</dbReference>
<accession>A0A0K3C8Q7</accession>
<evidence type="ECO:0000313" key="8">
    <source>
        <dbReference type="Proteomes" id="UP000239560"/>
    </source>
</evidence>
<organism evidence="5 7">
    <name type="scientific">Rhodotorula toruloides</name>
    <name type="common">Yeast</name>
    <name type="synonym">Rhodosporidium toruloides</name>
    <dbReference type="NCBI Taxonomy" id="5286"/>
    <lineage>
        <taxon>Eukaryota</taxon>
        <taxon>Fungi</taxon>
        <taxon>Dikarya</taxon>
        <taxon>Basidiomycota</taxon>
        <taxon>Pucciniomycotina</taxon>
        <taxon>Microbotryomycetes</taxon>
        <taxon>Sporidiobolales</taxon>
        <taxon>Sporidiobolaceae</taxon>
        <taxon>Rhodotorula</taxon>
    </lineage>
</organism>
<reference evidence="5 7" key="1">
    <citation type="submission" date="2015-07" db="EMBL/GenBank/DDBJ databases">
        <authorList>
            <person name="Cajimat M.N.B."/>
            <person name="Milazzo M.L."/>
            <person name="Fulhorst C.F."/>
        </authorList>
    </citation>
    <scope>NUCLEOTIDE SEQUENCE [LARGE SCALE GENOMIC DNA]</scope>
    <source>
        <strain evidence="5">Single colony</strain>
    </source>
</reference>
<dbReference type="Gene3D" id="6.10.140.2220">
    <property type="match status" value="1"/>
</dbReference>
<dbReference type="EMBL" id="CWKI01000002">
    <property type="protein sequence ID" value="CTR05253.1"/>
    <property type="molecule type" value="Genomic_DNA"/>
</dbReference>
<reference evidence="6 8" key="2">
    <citation type="journal article" date="2018" name="Elife">
        <title>Functional genomics of lipid metabolism in the oleaginous yeast Rhodosporidium toruloides.</title>
        <authorList>
            <person name="Coradetti S.T."/>
            <person name="Pinel D."/>
            <person name="Geiselman G."/>
            <person name="Ito M."/>
            <person name="Mondo S."/>
            <person name="Reilly M.C."/>
            <person name="Cheng Y.F."/>
            <person name="Bauer S."/>
            <person name="Grigoriev I."/>
            <person name="Gladden J.M."/>
            <person name="Simmons B.A."/>
            <person name="Brem R."/>
            <person name="Arkin A.P."/>
            <person name="Skerker J.M."/>
        </authorList>
    </citation>
    <scope>NUCLEOTIDE SEQUENCE [LARGE SCALE GENOMIC DNA]</scope>
    <source>
        <strain evidence="6 8">NBRC 0880</strain>
    </source>
</reference>
<evidence type="ECO:0000256" key="3">
    <source>
        <dbReference type="ARBA" id="ARBA00022833"/>
    </source>
</evidence>
<dbReference type="GO" id="GO:0008270">
    <property type="term" value="F:zinc ion binding"/>
    <property type="evidence" value="ECO:0007669"/>
    <property type="project" value="UniProtKB-KW"/>
</dbReference>
<keyword evidence="2" id="KW-0863">Zinc-finger</keyword>
<evidence type="ECO:0000313" key="5">
    <source>
        <dbReference type="EMBL" id="CTR05253.1"/>
    </source>
</evidence>
<protein>
    <recommendedName>
        <fullName evidence="4">MYND-type domain-containing protein</fullName>
    </recommendedName>
</protein>
<keyword evidence="1" id="KW-0479">Metal-binding</keyword>
<dbReference type="AlphaFoldDB" id="A0A0K3C8Q7"/>
<evidence type="ECO:0000313" key="7">
    <source>
        <dbReference type="Proteomes" id="UP000199069"/>
    </source>
</evidence>
<dbReference type="Pfam" id="PF01753">
    <property type="entry name" value="zf-MYND"/>
    <property type="match status" value="1"/>
</dbReference>
<gene>
    <name evidence="5" type="primary">FGENESH: predicted gene_2.283</name>
    <name evidence="6" type="ORF">AAT19DRAFT_12227</name>
    <name evidence="5" type="ORF">BN2166_0011140</name>
</gene>
<name>A0A0K3C8Q7_RHOTO</name>
<dbReference type="OrthoDB" id="407198at2759"/>
<evidence type="ECO:0000256" key="2">
    <source>
        <dbReference type="ARBA" id="ARBA00022771"/>
    </source>
</evidence>